<evidence type="ECO:0000313" key="1">
    <source>
        <dbReference type="EMBL" id="HAF5504434.1"/>
    </source>
</evidence>
<dbReference type="NCBIfam" id="NF033153">
    <property type="entry name" value="phage_ICD_like"/>
    <property type="match status" value="1"/>
</dbReference>
<proteinExistence type="predicted"/>
<gene>
    <name evidence="1" type="ORF">G8C29_001973</name>
</gene>
<accession>A0A749FWF6</accession>
<sequence>MFNSSACKFTWIFLGTHPGDTVAPVVLRTSADTEDAARAEFPGWELTFAAKICTESPLMHGWNDYDSETIWTIIGSKACPLPASFCQEVRP</sequence>
<dbReference type="EMBL" id="DAAVNH010000002">
    <property type="protein sequence ID" value="HAF5504434.1"/>
    <property type="molecule type" value="Genomic_DNA"/>
</dbReference>
<reference evidence="1" key="1">
    <citation type="journal article" date="2018" name="Genome Biol.">
        <title>SKESA: strategic k-mer extension for scrupulous assemblies.</title>
        <authorList>
            <person name="Souvorov A."/>
            <person name="Agarwala R."/>
            <person name="Lipman D.J."/>
        </authorList>
    </citation>
    <scope>NUCLEOTIDE SEQUENCE</scope>
    <source>
        <strain evidence="1">MA.GW_S01999-08</strain>
    </source>
</reference>
<dbReference type="AlphaFoldDB" id="A0A749FWF6"/>
<protein>
    <submittedName>
        <fullName evidence="1">Host cell division inhibitor Icd-like protein</fullName>
    </submittedName>
</protein>
<organism evidence="1">
    <name type="scientific">Salmonella enterica</name>
    <name type="common">Salmonella choleraesuis</name>
    <dbReference type="NCBI Taxonomy" id="28901"/>
    <lineage>
        <taxon>Bacteria</taxon>
        <taxon>Pseudomonadati</taxon>
        <taxon>Pseudomonadota</taxon>
        <taxon>Gammaproteobacteria</taxon>
        <taxon>Enterobacterales</taxon>
        <taxon>Enterobacteriaceae</taxon>
        <taxon>Salmonella</taxon>
    </lineage>
</organism>
<name>A0A749FWF6_SALER</name>
<comment type="caution">
    <text evidence="1">The sequence shown here is derived from an EMBL/GenBank/DDBJ whole genome shotgun (WGS) entry which is preliminary data.</text>
</comment>
<reference evidence="1" key="2">
    <citation type="submission" date="2020-02" db="EMBL/GenBank/DDBJ databases">
        <authorList>
            <consortium name="NCBI Pathogen Detection Project"/>
        </authorList>
    </citation>
    <scope>NUCLEOTIDE SEQUENCE</scope>
    <source>
        <strain evidence="1">MA.GW_S01999-08</strain>
    </source>
</reference>